<evidence type="ECO:0000313" key="5">
    <source>
        <dbReference type="EMBL" id="QDZ11824.1"/>
    </source>
</evidence>
<organism evidence="5 6">
    <name type="scientific">Devosia ginsengisoli</name>
    <dbReference type="NCBI Taxonomy" id="400770"/>
    <lineage>
        <taxon>Bacteria</taxon>
        <taxon>Pseudomonadati</taxon>
        <taxon>Pseudomonadota</taxon>
        <taxon>Alphaproteobacteria</taxon>
        <taxon>Hyphomicrobiales</taxon>
        <taxon>Devosiaceae</taxon>
        <taxon>Devosia</taxon>
    </lineage>
</organism>
<dbReference type="InterPro" id="IPR014001">
    <property type="entry name" value="Helicase_ATP-bd"/>
</dbReference>
<keyword evidence="2" id="KW-0067">ATP-binding</keyword>
<dbReference type="InterPro" id="IPR027417">
    <property type="entry name" value="P-loop_NTPase"/>
</dbReference>
<dbReference type="Gene3D" id="3.40.50.300">
    <property type="entry name" value="P-loop containing nucleotide triphosphate hydrolases"/>
    <property type="match status" value="2"/>
</dbReference>
<dbReference type="RefSeq" id="WP_146290640.1">
    <property type="nucleotide sequence ID" value="NZ_CP042304.1"/>
</dbReference>
<evidence type="ECO:0000256" key="2">
    <source>
        <dbReference type="ARBA" id="ARBA00022840"/>
    </source>
</evidence>
<feature type="domain" description="Helicase ATP-binding" evidence="3">
    <location>
        <begin position="104"/>
        <end position="380"/>
    </location>
</feature>
<dbReference type="InterPro" id="IPR018973">
    <property type="entry name" value="MZB"/>
</dbReference>
<dbReference type="PANTHER" id="PTHR47957">
    <property type="entry name" value="ATP-DEPENDENT HELICASE HRQ1"/>
    <property type="match status" value="1"/>
</dbReference>
<proteinExistence type="predicted"/>
<evidence type="ECO:0000256" key="1">
    <source>
        <dbReference type="ARBA" id="ARBA00022741"/>
    </source>
</evidence>
<evidence type="ECO:0000313" key="6">
    <source>
        <dbReference type="Proteomes" id="UP000315364"/>
    </source>
</evidence>
<evidence type="ECO:0000259" key="3">
    <source>
        <dbReference type="PROSITE" id="PS51192"/>
    </source>
</evidence>
<dbReference type="InterPro" id="IPR011545">
    <property type="entry name" value="DEAD/DEAH_box_helicase_dom"/>
</dbReference>
<dbReference type="GO" id="GO:0005524">
    <property type="term" value="F:ATP binding"/>
    <property type="evidence" value="ECO:0007669"/>
    <property type="project" value="UniProtKB-KW"/>
</dbReference>
<feature type="domain" description="Helicase C-terminal" evidence="4">
    <location>
        <begin position="1035"/>
        <end position="1193"/>
    </location>
</feature>
<dbReference type="Pfam" id="PF00271">
    <property type="entry name" value="Helicase_C"/>
    <property type="match status" value="1"/>
</dbReference>
<keyword evidence="6" id="KW-1185">Reference proteome</keyword>
<protein>
    <submittedName>
        <fullName evidence="5">DEAD/DEAH box helicase</fullName>
    </submittedName>
</protein>
<evidence type="ECO:0000259" key="4">
    <source>
        <dbReference type="PROSITE" id="PS51194"/>
    </source>
</evidence>
<dbReference type="PROSITE" id="PS51194">
    <property type="entry name" value="HELICASE_CTER"/>
    <property type="match status" value="1"/>
</dbReference>
<dbReference type="KEGG" id="dea:FPZ08_14390"/>
<gene>
    <name evidence="5" type="ORF">FPZ08_14390</name>
</gene>
<keyword evidence="5" id="KW-0378">Hydrolase</keyword>
<dbReference type="GO" id="GO:0036297">
    <property type="term" value="P:interstrand cross-link repair"/>
    <property type="evidence" value="ECO:0007669"/>
    <property type="project" value="TreeGrafter"/>
</dbReference>
<dbReference type="SMART" id="SM00490">
    <property type="entry name" value="HELICc"/>
    <property type="match status" value="1"/>
</dbReference>
<dbReference type="Pfam" id="PF00270">
    <property type="entry name" value="DEAD"/>
    <property type="match status" value="1"/>
</dbReference>
<dbReference type="OrthoDB" id="9815222at2"/>
<dbReference type="InterPro" id="IPR001650">
    <property type="entry name" value="Helicase_C-like"/>
</dbReference>
<keyword evidence="1" id="KW-0547">Nucleotide-binding</keyword>
<dbReference type="SMART" id="SM00487">
    <property type="entry name" value="DEXDc"/>
    <property type="match status" value="1"/>
</dbReference>
<reference evidence="5 6" key="1">
    <citation type="submission" date="2019-07" db="EMBL/GenBank/DDBJ databases">
        <title>Full genome sequence of Devosia sp. Gsoil 520.</title>
        <authorList>
            <person name="Im W.-T."/>
        </authorList>
    </citation>
    <scope>NUCLEOTIDE SEQUENCE [LARGE SCALE GENOMIC DNA]</scope>
    <source>
        <strain evidence="5 6">Gsoil 520</strain>
    </source>
</reference>
<dbReference type="PROSITE" id="PS51192">
    <property type="entry name" value="HELICASE_ATP_BIND_1"/>
    <property type="match status" value="1"/>
</dbReference>
<dbReference type="GO" id="GO:0006289">
    <property type="term" value="P:nucleotide-excision repair"/>
    <property type="evidence" value="ECO:0007669"/>
    <property type="project" value="TreeGrafter"/>
</dbReference>
<dbReference type="Pfam" id="PF09369">
    <property type="entry name" value="MZB"/>
    <property type="match status" value="1"/>
</dbReference>
<dbReference type="EMBL" id="CP042304">
    <property type="protein sequence ID" value="QDZ11824.1"/>
    <property type="molecule type" value="Genomic_DNA"/>
</dbReference>
<sequence>MTKSKDAGVNATAAKLTEGLRSYIEAQYHIRNESLIQERRLLLEEAGSVAQMPYVESTPVYELGAPYRDLAVPAVVREALTDIGGMKVGLHPRPYVHQANALQIFFNTPSKDLIVATGTGSGKTESFLMPIIGKLVQEGQDRPITASMPGCRALLLYPMNALVNDQLSRIRRLFGTPEASSIISRGRGRPVRFASYTGRSPYPGPRSNERDTNRIEPLFNDFYLPLLKNGSMAKLEEIGQWPAKDMLGFYAEDQVELKTTRSGQQRKFQNWKDRLITQPEDRELMTRHESQIACPDLLITNYSMLEYMLMRPIERPIFKQTRDWLKANEHNELTLVLDEAHMYRGAGGAEVALLIRRLIARLDVPRERVRFILTSASLGDGPAALEDVKGFAANLTGLAQDSTRTFEVVTGTREARSVIAEARPIQVDALASFPIADFERHAIDQTRARQVVGDFAQQVGWPVLGDEDLADYLFHQLSGFSPLERVLELVSGRAEPLDQLAEKVFPSHGDSRAALASLLSMATFAKRLSDQRVLLPTRLHMFFRGLPGLFACVNPQCTAARATDGHRILGKLHTHARGACDCGARVFELLTHRECGTAFVRAYVDGPKPDFLWASPSGSLREGRQSPLVPIEILMEDAPLFTSDRRTEAWLDTQSGRVVYSTPSTSAGFRRIAIPDTTQGGTAYGFRFDECPVCQGKTNRGDSSNIMDHATKGEAPFANLIKAQLDNQPAAIAESRDYPNGGRKVLLFSDGRQKAARLARDIPREVEQDLFRQILSLATAKLEAIGREPRPNKSLYTAILSVLHQSDLLIFDRNDAHILDGELERLQKDHPTDTLSELLEDFEPGDIPPRYYTALLKQLCGRYYSILGATIGYLKPTEKALQSLVKAVASSHPSLTIEDLRGTVAAWIAKLADEYAIDRSLDGIIRGRAAGFFKAAWGSNGCFSKSLEPKLAGALNLALDEFQNLERAIAQEFGLVDANNGVFVDVAKTAVHIDLQMPWHSCQRCTALLPFHVRGCCGSCGEPGVVSIDPNDSVYIRARKGFWREPVIEARNFPTRLRGIAVEEHTAQLSNRDNSRVHSTTEQYELRFKDVKIHDRDRPIDVLSCTTTMEVGVDIGSLVAVGLRNVPPQRENYQQRAGRAGRRGSSVSTVVTYAQNGPHDSYYYNNPERIVAGSPRGPDIKIDNPKIARRHVTSFLFQTFFHNYMDEHDVAVGGATSALFRALGSARDFFEGTGEPGLDVTAFSDWVRREVVDRKGKVRQQIREWLPATLRITPATLDDWIGSIANDLLEDLAAVAPPIALIREGISDQAMAASDEDEDEDERIARGAIGDEELLEFLFGRGMLPSYAFPTDLTSFLVEKLTRRGSEYKMEIVERPQQAISKALSEYAPGRLIVINKETYRSGGITANTMPTVHDRAASLFAAPVRLVHCAHCSFVRDLEDGQPVPEECPVCGSALSSMPMITPQVFVPEEGRPLKDDDRDQDITYATSAQFPVPVGSDDLPPLQPMGTHLGFVVANDRRLVTANRGQQTDADGHGGFWVCDKCGKASIDEQPAGTHERPYKIEFSYNHPKPNQRCNGLFQNVFLGHVFSTDLMLLRWHVAAPIISDTADAVQLRTIEDALFTVAEGLRLAASRHQQLDLDPSEFGAGFRVVPGDEPDTLRLDVYLYDTLSGGAGYAELASRHLQEILQSTLSLLEDCPAQCDGSCESCLRHYHNQHLKDRLDRRLGAELLRYGMTGEIPIEKTPEEQATSLSALKRLLELDGFICSSMIQVGSTVVPLLVQKEGRSVAVGIHPALVKPDVPVHPMRALQTRPVILNDYILQRNLPDEHRLVKSEF</sequence>
<dbReference type="SUPFAM" id="SSF52540">
    <property type="entry name" value="P-loop containing nucleoside triphosphate hydrolases"/>
    <property type="match status" value="2"/>
</dbReference>
<name>A0A5B8LW29_9HYPH</name>
<dbReference type="Proteomes" id="UP000315364">
    <property type="component" value="Chromosome"/>
</dbReference>
<keyword evidence="5" id="KW-0347">Helicase</keyword>
<dbReference type="GO" id="GO:0043138">
    <property type="term" value="F:3'-5' DNA helicase activity"/>
    <property type="evidence" value="ECO:0007669"/>
    <property type="project" value="TreeGrafter"/>
</dbReference>
<accession>A0A5B8LW29</accession>
<dbReference type="GO" id="GO:0003676">
    <property type="term" value="F:nucleic acid binding"/>
    <property type="evidence" value="ECO:0007669"/>
    <property type="project" value="InterPro"/>
</dbReference>
<dbReference type="PANTHER" id="PTHR47957:SF3">
    <property type="entry name" value="ATP-DEPENDENT HELICASE HRQ1"/>
    <property type="match status" value="1"/>
</dbReference>